<evidence type="ECO:0000313" key="1">
    <source>
        <dbReference type="EMBL" id="KFB40680.1"/>
    </source>
</evidence>
<dbReference type="AlphaFoldDB" id="A0A084VRT6"/>
<gene>
    <name evidence="1" type="ORF">ZHAS_00008298</name>
</gene>
<protein>
    <submittedName>
        <fullName evidence="1 2">Uncharacterized protein</fullName>
    </submittedName>
</protein>
<dbReference type="EnsemblMetazoa" id="ASIC008298-RA">
    <property type="protein sequence ID" value="ASIC008298-PA"/>
    <property type="gene ID" value="ASIC008298"/>
</dbReference>
<proteinExistence type="predicted"/>
<keyword evidence="3" id="KW-1185">Reference proteome</keyword>
<dbReference type="EMBL" id="ATLV01015778">
    <property type="status" value="NOT_ANNOTATED_CDS"/>
    <property type="molecule type" value="Genomic_DNA"/>
</dbReference>
<accession>A0A084VRT6</accession>
<dbReference type="EMBL" id="KE525036">
    <property type="protein sequence ID" value="KFB40680.1"/>
    <property type="molecule type" value="Genomic_DNA"/>
</dbReference>
<sequence length="106" mass="12230">MWYRNWLAEESIAAAAYQRMGNEGKDASRETWVKGRLVRLRTHTRATGRAQKRDGRVMSRTKGFCFGGGKQATMMMMMMSAHATDGWWVREKRWNGCDEYRSSAAT</sequence>
<reference evidence="2" key="2">
    <citation type="submission" date="2020-05" db="UniProtKB">
        <authorList>
            <consortium name="EnsemblMetazoa"/>
        </authorList>
    </citation>
    <scope>IDENTIFICATION</scope>
</reference>
<evidence type="ECO:0000313" key="2">
    <source>
        <dbReference type="EnsemblMetazoa" id="ASIC008298-PA"/>
    </source>
</evidence>
<evidence type="ECO:0000313" key="3">
    <source>
        <dbReference type="Proteomes" id="UP000030765"/>
    </source>
</evidence>
<dbReference type="VEuPathDB" id="VectorBase:ASIC008298"/>
<reference evidence="1 3" key="1">
    <citation type="journal article" date="2014" name="BMC Genomics">
        <title>Genome sequence of Anopheles sinensis provides insight into genetics basis of mosquito competence for malaria parasites.</title>
        <authorList>
            <person name="Zhou D."/>
            <person name="Zhang D."/>
            <person name="Ding G."/>
            <person name="Shi L."/>
            <person name="Hou Q."/>
            <person name="Ye Y."/>
            <person name="Xu Y."/>
            <person name="Zhou H."/>
            <person name="Xiong C."/>
            <person name="Li S."/>
            <person name="Yu J."/>
            <person name="Hong S."/>
            <person name="Yu X."/>
            <person name="Zou P."/>
            <person name="Chen C."/>
            <person name="Chang X."/>
            <person name="Wang W."/>
            <person name="Lv Y."/>
            <person name="Sun Y."/>
            <person name="Ma L."/>
            <person name="Shen B."/>
            <person name="Zhu C."/>
        </authorList>
    </citation>
    <scope>NUCLEOTIDE SEQUENCE [LARGE SCALE GENOMIC DNA]</scope>
</reference>
<name>A0A084VRT6_ANOSI</name>
<dbReference type="Proteomes" id="UP000030765">
    <property type="component" value="Unassembled WGS sequence"/>
</dbReference>
<organism evidence="1">
    <name type="scientific">Anopheles sinensis</name>
    <name type="common">Mosquito</name>
    <dbReference type="NCBI Taxonomy" id="74873"/>
    <lineage>
        <taxon>Eukaryota</taxon>
        <taxon>Metazoa</taxon>
        <taxon>Ecdysozoa</taxon>
        <taxon>Arthropoda</taxon>
        <taxon>Hexapoda</taxon>
        <taxon>Insecta</taxon>
        <taxon>Pterygota</taxon>
        <taxon>Neoptera</taxon>
        <taxon>Endopterygota</taxon>
        <taxon>Diptera</taxon>
        <taxon>Nematocera</taxon>
        <taxon>Culicoidea</taxon>
        <taxon>Culicidae</taxon>
        <taxon>Anophelinae</taxon>
        <taxon>Anopheles</taxon>
    </lineage>
</organism>